<name>A0A1M5GZE5_9BRAD</name>
<evidence type="ECO:0000313" key="1">
    <source>
        <dbReference type="EMBL" id="SHG09129.1"/>
    </source>
</evidence>
<accession>A0A1M5GZE5</accession>
<protein>
    <recommendedName>
        <fullName evidence="3">Rap1a immunity protein domain-containing protein</fullName>
    </recommendedName>
</protein>
<evidence type="ECO:0000313" key="2">
    <source>
        <dbReference type="Proteomes" id="UP000189796"/>
    </source>
</evidence>
<dbReference type="Proteomes" id="UP000189796">
    <property type="component" value="Chromosome I"/>
</dbReference>
<proteinExistence type="predicted"/>
<gene>
    <name evidence="1" type="ORF">SAMN05443248_0249</name>
</gene>
<evidence type="ECO:0008006" key="3">
    <source>
        <dbReference type="Google" id="ProtNLM"/>
    </source>
</evidence>
<sequence length="128" mass="14282">MRRTSLTVALIVDLSVPAFGGYIGSYADWRDLSAEQKSGYMMGAYDLGLNTMIENDLYSEANMRGISSCTQQSKLNSGMLVRLVETYYAQNPDSWTLPPSQVLTTGLFAMCKTYINNFRRAKGLDLLK</sequence>
<reference evidence="1 2" key="1">
    <citation type="submission" date="2016-11" db="EMBL/GenBank/DDBJ databases">
        <authorList>
            <person name="Jaros S."/>
            <person name="Januszkiewicz K."/>
            <person name="Wedrychowicz H."/>
        </authorList>
    </citation>
    <scope>NUCLEOTIDE SEQUENCE [LARGE SCALE GENOMIC DNA]</scope>
    <source>
        <strain evidence="1 2">GAS138</strain>
    </source>
</reference>
<dbReference type="EMBL" id="LT670817">
    <property type="protein sequence ID" value="SHG09129.1"/>
    <property type="molecule type" value="Genomic_DNA"/>
</dbReference>
<organism evidence="1 2">
    <name type="scientific">Bradyrhizobium erythrophlei</name>
    <dbReference type="NCBI Taxonomy" id="1437360"/>
    <lineage>
        <taxon>Bacteria</taxon>
        <taxon>Pseudomonadati</taxon>
        <taxon>Pseudomonadota</taxon>
        <taxon>Alphaproteobacteria</taxon>
        <taxon>Hyphomicrobiales</taxon>
        <taxon>Nitrobacteraceae</taxon>
        <taxon>Bradyrhizobium</taxon>
    </lineage>
</organism>
<dbReference type="AlphaFoldDB" id="A0A1M5GZE5"/>